<accession>A0ABT3L5L2</accession>
<keyword evidence="1" id="KW-0812">Transmembrane</keyword>
<name>A0ABT3L5L2_9CYAN</name>
<evidence type="ECO:0000313" key="3">
    <source>
        <dbReference type="Proteomes" id="UP001526426"/>
    </source>
</evidence>
<evidence type="ECO:0008006" key="4">
    <source>
        <dbReference type="Google" id="ProtNLM"/>
    </source>
</evidence>
<protein>
    <recommendedName>
        <fullName evidence="4">Methyl-accepting chemotaxis protein</fullName>
    </recommendedName>
</protein>
<gene>
    <name evidence="2" type="ORF">K4A83_08970</name>
</gene>
<feature type="transmembrane region" description="Helical" evidence="1">
    <location>
        <begin position="36"/>
        <end position="57"/>
    </location>
</feature>
<keyword evidence="3" id="KW-1185">Reference proteome</keyword>
<dbReference type="Proteomes" id="UP001526426">
    <property type="component" value="Unassembled WGS sequence"/>
</dbReference>
<dbReference type="RefSeq" id="WP_265264161.1">
    <property type="nucleotide sequence ID" value="NZ_JAIHOM010000035.1"/>
</dbReference>
<keyword evidence="1" id="KW-0472">Membrane</keyword>
<reference evidence="2 3" key="1">
    <citation type="submission" date="2021-08" db="EMBL/GenBank/DDBJ databases">
        <title>Draft genome sequence of Spirulina subsalsa with high tolerance to salinity and hype-accumulation of phycocyanin.</title>
        <authorList>
            <person name="Pei H."/>
            <person name="Jiang L."/>
        </authorList>
    </citation>
    <scope>NUCLEOTIDE SEQUENCE [LARGE SCALE GENOMIC DNA]</scope>
    <source>
        <strain evidence="2 3">FACHB-351</strain>
    </source>
</reference>
<keyword evidence="1" id="KW-1133">Transmembrane helix</keyword>
<comment type="caution">
    <text evidence="2">The sequence shown here is derived from an EMBL/GenBank/DDBJ whole genome shotgun (WGS) entry which is preliminary data.</text>
</comment>
<organism evidence="2 3">
    <name type="scientific">Spirulina subsalsa FACHB-351</name>
    <dbReference type="NCBI Taxonomy" id="234711"/>
    <lineage>
        <taxon>Bacteria</taxon>
        <taxon>Bacillati</taxon>
        <taxon>Cyanobacteriota</taxon>
        <taxon>Cyanophyceae</taxon>
        <taxon>Spirulinales</taxon>
        <taxon>Spirulinaceae</taxon>
        <taxon>Spirulina</taxon>
    </lineage>
</organism>
<sequence>MTLIHLWFVHHRSDRPIFNLDINPMTIMQRLPLRKALVGLFVGQILVAVGLVGYLSFRNGQSATNHLAAKLQMETTQRVQDRLNQFLATPQQVAAMSYQAAQWEQLDRSHLSSVARSLPF</sequence>
<evidence type="ECO:0000313" key="2">
    <source>
        <dbReference type="EMBL" id="MCW6036399.1"/>
    </source>
</evidence>
<evidence type="ECO:0000256" key="1">
    <source>
        <dbReference type="SAM" id="Phobius"/>
    </source>
</evidence>
<proteinExistence type="predicted"/>
<dbReference type="EMBL" id="JAIHOM010000035">
    <property type="protein sequence ID" value="MCW6036399.1"/>
    <property type="molecule type" value="Genomic_DNA"/>
</dbReference>